<evidence type="ECO:0000256" key="3">
    <source>
        <dbReference type="SAM" id="MobiDB-lite"/>
    </source>
</evidence>
<comment type="similarity">
    <text evidence="2">Belongs to the COMM domain-containing protein 5 family.</text>
</comment>
<dbReference type="InterPro" id="IPR037357">
    <property type="entry name" value="COMMD5"/>
</dbReference>
<organism evidence="5">
    <name type="scientific">Fonticula alba</name>
    <name type="common">Slime mold</name>
    <dbReference type="NCBI Taxonomy" id="691883"/>
    <lineage>
        <taxon>Eukaryota</taxon>
        <taxon>Rotosphaerida</taxon>
        <taxon>Fonticulaceae</taxon>
        <taxon>Fonticula</taxon>
    </lineage>
</organism>
<sequence length="259" mass="27478">MDRAVLFPGPRPPTEIVLAAPALRKLQADQSKWLVDLVASYLTESVTKTQLLAQLAASPFEGALTQQQLLGLFAATRAILLAASRRLGDNVPPAIILSEWCIDPPGVKPASGAILGVGVGGDVRIGRPFAEAVLVALPRVRAHAQSAATLHAVGPRLQGATPGTGSHAPLSPPEHLPRLRSLKWRTDIAISTGTLSRAMHPTLLLRFTLSDGRIIQAAMPVGGIGPEANAVWNRLRQSVAMAVYRTSCVRDHPVLAIRD</sequence>
<name>A0A058Z3X2_FONAL</name>
<dbReference type="Pfam" id="PF07258">
    <property type="entry name" value="COMM_domain"/>
    <property type="match status" value="1"/>
</dbReference>
<keyword evidence="6" id="KW-1185">Reference proteome</keyword>
<accession>A0A058Z3X2</accession>
<evidence type="ECO:0000313" key="6">
    <source>
        <dbReference type="Proteomes" id="UP000030693"/>
    </source>
</evidence>
<dbReference type="GO" id="GO:0005634">
    <property type="term" value="C:nucleus"/>
    <property type="evidence" value="ECO:0007669"/>
    <property type="project" value="TreeGrafter"/>
</dbReference>
<gene>
    <name evidence="5" type="ORF">H696_04912</name>
</gene>
<dbReference type="STRING" id="691883.A0A058Z3X2"/>
<evidence type="ECO:0000259" key="4">
    <source>
        <dbReference type="Pfam" id="PF07258"/>
    </source>
</evidence>
<dbReference type="EMBL" id="KB932208">
    <property type="protein sequence ID" value="KCV68618.1"/>
    <property type="molecule type" value="Genomic_DNA"/>
</dbReference>
<dbReference type="GeneID" id="20529637"/>
<dbReference type="PANTHER" id="PTHR15666">
    <property type="entry name" value="COMM DOMAIN CONTAINING PROTEIN 5"/>
    <property type="match status" value="1"/>
</dbReference>
<evidence type="ECO:0000256" key="1">
    <source>
        <dbReference type="ARBA" id="ARBA00016556"/>
    </source>
</evidence>
<dbReference type="Proteomes" id="UP000030693">
    <property type="component" value="Unassembled WGS sequence"/>
</dbReference>
<dbReference type="InterPro" id="IPR017920">
    <property type="entry name" value="COMM"/>
</dbReference>
<feature type="region of interest" description="Disordered" evidence="3">
    <location>
        <begin position="157"/>
        <end position="176"/>
    </location>
</feature>
<evidence type="ECO:0000313" key="5">
    <source>
        <dbReference type="EMBL" id="KCV68618.1"/>
    </source>
</evidence>
<dbReference type="OrthoDB" id="203754at2759"/>
<reference evidence="5" key="1">
    <citation type="submission" date="2013-04" db="EMBL/GenBank/DDBJ databases">
        <title>The Genome Sequence of Fonticula alba ATCC 38817.</title>
        <authorList>
            <consortium name="The Broad Institute Genomics Platform"/>
            <person name="Russ C."/>
            <person name="Cuomo C."/>
            <person name="Burger G."/>
            <person name="Gray M.W."/>
            <person name="Holland P.W.H."/>
            <person name="King N."/>
            <person name="Lang F.B.F."/>
            <person name="Roger A.J."/>
            <person name="Ruiz-Trillo I."/>
            <person name="Brown M."/>
            <person name="Walker B."/>
            <person name="Young S."/>
            <person name="Zeng Q."/>
            <person name="Gargeya S."/>
            <person name="Fitzgerald M."/>
            <person name="Haas B."/>
            <person name="Abouelleil A."/>
            <person name="Allen A.W."/>
            <person name="Alvarado L."/>
            <person name="Arachchi H.M."/>
            <person name="Berlin A.M."/>
            <person name="Chapman S.B."/>
            <person name="Gainer-Dewar J."/>
            <person name="Goldberg J."/>
            <person name="Griggs A."/>
            <person name="Gujja S."/>
            <person name="Hansen M."/>
            <person name="Howarth C."/>
            <person name="Imamovic A."/>
            <person name="Ireland A."/>
            <person name="Larimer J."/>
            <person name="McCowan C."/>
            <person name="Murphy C."/>
            <person name="Pearson M."/>
            <person name="Poon T.W."/>
            <person name="Priest M."/>
            <person name="Roberts A."/>
            <person name="Saif S."/>
            <person name="Shea T."/>
            <person name="Sisk P."/>
            <person name="Sykes S."/>
            <person name="Wortman J."/>
            <person name="Nusbaum C."/>
            <person name="Birren B."/>
        </authorList>
    </citation>
    <scope>NUCLEOTIDE SEQUENCE [LARGE SCALE GENOMIC DNA]</scope>
    <source>
        <strain evidence="5">ATCC 38817</strain>
    </source>
</reference>
<dbReference type="RefSeq" id="XP_009497050.1">
    <property type="nucleotide sequence ID" value="XM_009498775.1"/>
</dbReference>
<dbReference type="PANTHER" id="PTHR15666:SF1">
    <property type="entry name" value="COMM DOMAIN-CONTAINING PROTEIN 5"/>
    <property type="match status" value="1"/>
</dbReference>
<protein>
    <recommendedName>
        <fullName evidence="1">COMM domain-containing protein 5</fullName>
    </recommendedName>
</protein>
<feature type="domain" description="COMM" evidence="4">
    <location>
        <begin position="176"/>
        <end position="212"/>
    </location>
</feature>
<proteinExistence type="inferred from homology"/>
<evidence type="ECO:0000256" key="2">
    <source>
        <dbReference type="ARBA" id="ARBA00093452"/>
    </source>
</evidence>
<dbReference type="AlphaFoldDB" id="A0A058Z3X2"/>